<comment type="caution">
    <text evidence="1">The sequence shown here is derived from an EMBL/GenBank/DDBJ whole genome shotgun (WGS) entry which is preliminary data.</text>
</comment>
<reference evidence="1 2" key="1">
    <citation type="submission" date="2018-11" db="EMBL/GenBank/DDBJ databases">
        <title>Vibrio LJC006 sp. nov., isolated from seawater during the bloom of the enteromorpha.</title>
        <authorList>
            <person name="Liang J."/>
        </authorList>
    </citation>
    <scope>NUCLEOTIDE SEQUENCE [LARGE SCALE GENOMIC DNA]</scope>
    <source>
        <strain evidence="1 2">LJC006</strain>
    </source>
</reference>
<dbReference type="Gene3D" id="3.40.50.1110">
    <property type="entry name" value="SGNH hydrolase"/>
    <property type="match status" value="1"/>
</dbReference>
<dbReference type="InterPro" id="IPR036514">
    <property type="entry name" value="SGNH_hydro_sf"/>
</dbReference>
<dbReference type="EMBL" id="RJVQ01000003">
    <property type="protein sequence ID" value="RQW63358.1"/>
    <property type="molecule type" value="Genomic_DNA"/>
</dbReference>
<dbReference type="Proteomes" id="UP000281112">
    <property type="component" value="Unassembled WGS sequence"/>
</dbReference>
<keyword evidence="2" id="KW-1185">Reference proteome</keyword>
<dbReference type="OrthoDB" id="9790815at2"/>
<proteinExistence type="predicted"/>
<keyword evidence="1" id="KW-0378">Hydrolase</keyword>
<name>A0A3N9TGG1_9VIBR</name>
<accession>A0A3N9TGG1</accession>
<dbReference type="GO" id="GO:0016788">
    <property type="term" value="F:hydrolase activity, acting on ester bonds"/>
    <property type="evidence" value="ECO:0007669"/>
    <property type="project" value="UniProtKB-ARBA"/>
</dbReference>
<evidence type="ECO:0000313" key="1">
    <source>
        <dbReference type="EMBL" id="RQW63358.1"/>
    </source>
</evidence>
<dbReference type="SUPFAM" id="SSF52266">
    <property type="entry name" value="SGNH hydrolase"/>
    <property type="match status" value="1"/>
</dbReference>
<dbReference type="CDD" id="cd00229">
    <property type="entry name" value="SGNH_hydrolase"/>
    <property type="match status" value="1"/>
</dbReference>
<dbReference type="RefSeq" id="WP_124936824.1">
    <property type="nucleotide sequence ID" value="NZ_RJVQ01000003.1"/>
</dbReference>
<dbReference type="AlphaFoldDB" id="A0A3N9TGG1"/>
<evidence type="ECO:0000313" key="2">
    <source>
        <dbReference type="Proteomes" id="UP000281112"/>
    </source>
</evidence>
<gene>
    <name evidence="1" type="ORF">EES38_08900</name>
</gene>
<sequence>MATQQTTTDFGSRLCPISDISHIICLGASITDGIVNRMEDCIAQEFKRQGLSVKVIDEAEGGRGVEATLAAWEKHKSKYAGVRALVVIHTLGNDVSDFRPWSKMREKTKEALYTAMKTLIHSIWSNGNIPLLVNTSFRAYDNGDAIMNEDIGSKPFNEHIIYPLAKEMSPCNWLDDKPYMDWYDFYRNRNFHILNSDGTHSPNYTVIRRWYINNIVRRIRNESPLREARIDNPTQLAPVLPVKALVHFCVQPHSTGDSEFILGAHQVYSTGDRDSINLSPLEGYEPSSINMQTFFESNQIRYGSNKGALESGDITVSVTHDACKRQYTYTQSKEYVKHSSFSGFKPQQQILVTISAYRNSPGADKIGRYSVDHGKSHVRIDASVDNPTPHMKTLTAYANSEGKFDVYFMCDEESSSRYAFINAIMVEPL</sequence>
<protein>
    <submittedName>
        <fullName evidence="1">SGNH/GDSL hydrolase family protein</fullName>
    </submittedName>
</protein>
<organism evidence="1 2">
    <name type="scientific">Vibrio viridaestus</name>
    <dbReference type="NCBI Taxonomy" id="2487322"/>
    <lineage>
        <taxon>Bacteria</taxon>
        <taxon>Pseudomonadati</taxon>
        <taxon>Pseudomonadota</taxon>
        <taxon>Gammaproteobacteria</taxon>
        <taxon>Vibrionales</taxon>
        <taxon>Vibrionaceae</taxon>
        <taxon>Vibrio</taxon>
    </lineage>
</organism>